<accession>J3LXL7</accession>
<proteinExistence type="predicted"/>
<dbReference type="EnsemblPlants" id="OB04G18920.1">
    <property type="protein sequence ID" value="OB04G18920.1"/>
    <property type="gene ID" value="OB04G18920"/>
</dbReference>
<reference evidence="2" key="1">
    <citation type="journal article" date="2013" name="Nat. Commun.">
        <title>Whole-genome sequencing of Oryza brachyantha reveals mechanisms underlying Oryza genome evolution.</title>
        <authorList>
            <person name="Chen J."/>
            <person name="Huang Q."/>
            <person name="Gao D."/>
            <person name="Wang J."/>
            <person name="Lang Y."/>
            <person name="Liu T."/>
            <person name="Li B."/>
            <person name="Bai Z."/>
            <person name="Luis Goicoechea J."/>
            <person name="Liang C."/>
            <person name="Chen C."/>
            <person name="Zhang W."/>
            <person name="Sun S."/>
            <person name="Liao Y."/>
            <person name="Zhang X."/>
            <person name="Yang L."/>
            <person name="Song C."/>
            <person name="Wang M."/>
            <person name="Shi J."/>
            <person name="Liu G."/>
            <person name="Liu J."/>
            <person name="Zhou H."/>
            <person name="Zhou W."/>
            <person name="Yu Q."/>
            <person name="An N."/>
            <person name="Chen Y."/>
            <person name="Cai Q."/>
            <person name="Wang B."/>
            <person name="Liu B."/>
            <person name="Min J."/>
            <person name="Huang Y."/>
            <person name="Wu H."/>
            <person name="Li Z."/>
            <person name="Zhang Y."/>
            <person name="Yin Y."/>
            <person name="Song W."/>
            <person name="Jiang J."/>
            <person name="Jackson S.A."/>
            <person name="Wing R.A."/>
            <person name="Wang J."/>
            <person name="Chen M."/>
        </authorList>
    </citation>
    <scope>NUCLEOTIDE SEQUENCE [LARGE SCALE GENOMIC DNA]</scope>
    <source>
        <strain evidence="2">cv. IRGC 101232</strain>
    </source>
</reference>
<reference evidence="2" key="2">
    <citation type="submission" date="2013-04" db="UniProtKB">
        <authorList>
            <consortium name="EnsemblPlants"/>
        </authorList>
    </citation>
    <scope>IDENTIFICATION</scope>
</reference>
<protein>
    <submittedName>
        <fullName evidence="2">Uncharacterized protein</fullName>
    </submittedName>
</protein>
<name>J3LXL7_ORYBR</name>
<keyword evidence="3" id="KW-1185">Reference proteome</keyword>
<dbReference type="AlphaFoldDB" id="J3LXL7"/>
<feature type="compositionally biased region" description="Basic residues" evidence="1">
    <location>
        <begin position="116"/>
        <end position="130"/>
    </location>
</feature>
<organism evidence="2">
    <name type="scientific">Oryza brachyantha</name>
    <name type="common">malo sina</name>
    <dbReference type="NCBI Taxonomy" id="4533"/>
    <lineage>
        <taxon>Eukaryota</taxon>
        <taxon>Viridiplantae</taxon>
        <taxon>Streptophyta</taxon>
        <taxon>Embryophyta</taxon>
        <taxon>Tracheophyta</taxon>
        <taxon>Spermatophyta</taxon>
        <taxon>Magnoliopsida</taxon>
        <taxon>Liliopsida</taxon>
        <taxon>Poales</taxon>
        <taxon>Poaceae</taxon>
        <taxon>BOP clade</taxon>
        <taxon>Oryzoideae</taxon>
        <taxon>Oryzeae</taxon>
        <taxon>Oryzinae</taxon>
        <taxon>Oryza</taxon>
    </lineage>
</organism>
<dbReference type="HOGENOM" id="CLU_1398286_0_0_1"/>
<evidence type="ECO:0000313" key="3">
    <source>
        <dbReference type="Proteomes" id="UP000006038"/>
    </source>
</evidence>
<feature type="region of interest" description="Disordered" evidence="1">
    <location>
        <begin position="1"/>
        <end position="62"/>
    </location>
</feature>
<evidence type="ECO:0000256" key="1">
    <source>
        <dbReference type="SAM" id="MobiDB-lite"/>
    </source>
</evidence>
<evidence type="ECO:0000313" key="2">
    <source>
        <dbReference type="EnsemblPlants" id="OB04G18920.1"/>
    </source>
</evidence>
<dbReference type="Gramene" id="OB04G18920.1">
    <property type="protein sequence ID" value="OB04G18920.1"/>
    <property type="gene ID" value="OB04G18920"/>
</dbReference>
<sequence>MDRSMDGTHSPCSRLRSGWLARSLGERSVTTRGRGRRGGGGRSQVQQRRVTPSGQAPPRLGFINGPFCADQHHGHAVVCKTASPAKHRLAATWPQKNRVGDPVALMPRSHPLSAGHMRKMGGRSKQATRRWRRRQHQELDALEQWMVMTSYLEISFGFWDARLKVAHLSWPPGDVVTGESPGELGRILEEANGTI</sequence>
<dbReference type="Proteomes" id="UP000006038">
    <property type="component" value="Chromosome 4"/>
</dbReference>
<feature type="region of interest" description="Disordered" evidence="1">
    <location>
        <begin position="108"/>
        <end position="130"/>
    </location>
</feature>